<dbReference type="PANTHER" id="PTHR10380:SF235">
    <property type="entry name" value="CUTICULAR PROTEIN 73D, ISOFORM B"/>
    <property type="match status" value="1"/>
</dbReference>
<dbReference type="AlphaFoldDB" id="T1JIC1"/>
<dbReference type="Pfam" id="PF00379">
    <property type="entry name" value="Chitin_bind_4"/>
    <property type="match status" value="1"/>
</dbReference>
<protein>
    <recommendedName>
        <fullName evidence="5">Cuticle protein 6</fullName>
    </recommendedName>
</protein>
<dbReference type="InterPro" id="IPR000618">
    <property type="entry name" value="Insect_cuticle"/>
</dbReference>
<dbReference type="InterPro" id="IPR050468">
    <property type="entry name" value="Cuticle_Struct_Prot"/>
</dbReference>
<reference evidence="3" key="2">
    <citation type="submission" date="2015-02" db="UniProtKB">
        <authorList>
            <consortium name="EnsemblMetazoa"/>
        </authorList>
    </citation>
    <scope>IDENTIFICATION</scope>
</reference>
<dbReference type="PhylomeDB" id="T1JIC1"/>
<dbReference type="PROSITE" id="PS51257">
    <property type="entry name" value="PROKAR_LIPOPROTEIN"/>
    <property type="match status" value="1"/>
</dbReference>
<reference evidence="4" key="1">
    <citation type="submission" date="2011-05" db="EMBL/GenBank/DDBJ databases">
        <authorList>
            <person name="Richards S.R."/>
            <person name="Qu J."/>
            <person name="Jiang H."/>
            <person name="Jhangiani S.N."/>
            <person name="Agravi P."/>
            <person name="Goodspeed R."/>
            <person name="Gross S."/>
            <person name="Mandapat C."/>
            <person name="Jackson L."/>
            <person name="Mathew T."/>
            <person name="Pu L."/>
            <person name="Thornton R."/>
            <person name="Saada N."/>
            <person name="Wilczek-Boney K.B."/>
            <person name="Lee S."/>
            <person name="Kovar C."/>
            <person name="Wu Y."/>
            <person name="Scherer S.E."/>
            <person name="Worley K.C."/>
            <person name="Muzny D.M."/>
            <person name="Gibbs R."/>
        </authorList>
    </citation>
    <scope>NUCLEOTIDE SEQUENCE</scope>
    <source>
        <strain evidence="4">Brora</strain>
    </source>
</reference>
<proteinExistence type="predicted"/>
<name>T1JIC1_STRMM</name>
<keyword evidence="4" id="KW-1185">Reference proteome</keyword>
<evidence type="ECO:0000256" key="2">
    <source>
        <dbReference type="SAM" id="SignalP"/>
    </source>
</evidence>
<sequence>MDNSKHLHLLIIVSVFLLTSCQQPIPTKNKVPFVQQFIRGKDGSYGWSYFTIDGKTHYETRDNKGVVRGRYTYYDSLGHKVAVNYIADENGFRVLGGFQPGPPDESPQVVHVDNQKLLLF</sequence>
<feature type="chain" id="PRO_5004579690" description="Cuticle protein 6" evidence="2">
    <location>
        <begin position="22"/>
        <end position="120"/>
    </location>
</feature>
<evidence type="ECO:0000313" key="3">
    <source>
        <dbReference type="EnsemblMetazoa" id="SMAR013602-PA"/>
    </source>
</evidence>
<keyword evidence="1" id="KW-0193">Cuticle</keyword>
<organism evidence="3 4">
    <name type="scientific">Strigamia maritima</name>
    <name type="common">European centipede</name>
    <name type="synonym">Geophilus maritimus</name>
    <dbReference type="NCBI Taxonomy" id="126957"/>
    <lineage>
        <taxon>Eukaryota</taxon>
        <taxon>Metazoa</taxon>
        <taxon>Ecdysozoa</taxon>
        <taxon>Arthropoda</taxon>
        <taxon>Myriapoda</taxon>
        <taxon>Chilopoda</taxon>
        <taxon>Pleurostigmophora</taxon>
        <taxon>Geophilomorpha</taxon>
        <taxon>Linotaeniidae</taxon>
        <taxon>Strigamia</taxon>
    </lineage>
</organism>
<dbReference type="HOGENOM" id="CLU_2052545_0_0_1"/>
<dbReference type="PROSITE" id="PS51155">
    <property type="entry name" value="CHIT_BIND_RR_2"/>
    <property type="match status" value="1"/>
</dbReference>
<dbReference type="GO" id="GO:0008010">
    <property type="term" value="F:structural constituent of chitin-based larval cuticle"/>
    <property type="evidence" value="ECO:0007669"/>
    <property type="project" value="TreeGrafter"/>
</dbReference>
<evidence type="ECO:0008006" key="5">
    <source>
        <dbReference type="Google" id="ProtNLM"/>
    </source>
</evidence>
<dbReference type="PANTHER" id="PTHR10380">
    <property type="entry name" value="CUTICLE PROTEIN"/>
    <property type="match status" value="1"/>
</dbReference>
<dbReference type="EMBL" id="JH432064">
    <property type="status" value="NOT_ANNOTATED_CDS"/>
    <property type="molecule type" value="Genomic_DNA"/>
</dbReference>
<accession>T1JIC1</accession>
<feature type="signal peptide" evidence="2">
    <location>
        <begin position="1"/>
        <end position="21"/>
    </location>
</feature>
<evidence type="ECO:0000256" key="1">
    <source>
        <dbReference type="PROSITE-ProRule" id="PRU00497"/>
    </source>
</evidence>
<keyword evidence="2" id="KW-0732">Signal</keyword>
<dbReference type="Proteomes" id="UP000014500">
    <property type="component" value="Unassembled WGS sequence"/>
</dbReference>
<dbReference type="GO" id="GO:0062129">
    <property type="term" value="C:chitin-based extracellular matrix"/>
    <property type="evidence" value="ECO:0007669"/>
    <property type="project" value="TreeGrafter"/>
</dbReference>
<dbReference type="PRINTS" id="PR00947">
    <property type="entry name" value="CUTICLE"/>
</dbReference>
<evidence type="ECO:0000313" key="4">
    <source>
        <dbReference type="Proteomes" id="UP000014500"/>
    </source>
</evidence>
<dbReference type="EnsemblMetazoa" id="SMAR013602-RA">
    <property type="protein sequence ID" value="SMAR013602-PA"/>
    <property type="gene ID" value="SMAR013602"/>
</dbReference>